<gene>
    <name evidence="1" type="ORF">POPTR_007G100850</name>
</gene>
<organism evidence="1 2">
    <name type="scientific">Populus trichocarpa</name>
    <name type="common">Western balsam poplar</name>
    <name type="synonym">Populus balsamifera subsp. trichocarpa</name>
    <dbReference type="NCBI Taxonomy" id="3694"/>
    <lineage>
        <taxon>Eukaryota</taxon>
        <taxon>Viridiplantae</taxon>
        <taxon>Streptophyta</taxon>
        <taxon>Embryophyta</taxon>
        <taxon>Tracheophyta</taxon>
        <taxon>Spermatophyta</taxon>
        <taxon>Magnoliopsida</taxon>
        <taxon>eudicotyledons</taxon>
        <taxon>Gunneridae</taxon>
        <taxon>Pentapetalae</taxon>
        <taxon>rosids</taxon>
        <taxon>fabids</taxon>
        <taxon>Malpighiales</taxon>
        <taxon>Salicaceae</taxon>
        <taxon>Saliceae</taxon>
        <taxon>Populus</taxon>
    </lineage>
</organism>
<dbReference type="InParanoid" id="A0A3N7F766"/>
<dbReference type="AlphaFoldDB" id="A0A3N7F766"/>
<name>A0A3N7F766_POPTR</name>
<evidence type="ECO:0000313" key="2">
    <source>
        <dbReference type="Proteomes" id="UP000006729"/>
    </source>
</evidence>
<sequence>MRCMTFHRHVLMSPSPLFLGGRKRPKTIHCHQLLEILLMIQSEFTLVESTHFILAVEKSLLLEHNGYLFECINSLWSFLLEEQLSCNF</sequence>
<proteinExistence type="predicted"/>
<dbReference type="Proteomes" id="UP000006729">
    <property type="component" value="Chromosome 7"/>
</dbReference>
<reference evidence="1 2" key="1">
    <citation type="journal article" date="2006" name="Science">
        <title>The genome of black cottonwood, Populus trichocarpa (Torr. &amp; Gray).</title>
        <authorList>
            <person name="Tuskan G.A."/>
            <person name="Difazio S."/>
            <person name="Jansson S."/>
            <person name="Bohlmann J."/>
            <person name="Grigoriev I."/>
            <person name="Hellsten U."/>
            <person name="Putnam N."/>
            <person name="Ralph S."/>
            <person name="Rombauts S."/>
            <person name="Salamov A."/>
            <person name="Schein J."/>
            <person name="Sterck L."/>
            <person name="Aerts A."/>
            <person name="Bhalerao R.R."/>
            <person name="Bhalerao R.P."/>
            <person name="Blaudez D."/>
            <person name="Boerjan W."/>
            <person name="Brun A."/>
            <person name="Brunner A."/>
            <person name="Busov V."/>
            <person name="Campbell M."/>
            <person name="Carlson J."/>
            <person name="Chalot M."/>
            <person name="Chapman J."/>
            <person name="Chen G.L."/>
            <person name="Cooper D."/>
            <person name="Coutinho P.M."/>
            <person name="Couturier J."/>
            <person name="Covert S."/>
            <person name="Cronk Q."/>
            <person name="Cunningham R."/>
            <person name="Davis J."/>
            <person name="Degroeve S."/>
            <person name="Dejardin A."/>
            <person name="Depamphilis C."/>
            <person name="Detter J."/>
            <person name="Dirks B."/>
            <person name="Dubchak I."/>
            <person name="Duplessis S."/>
            <person name="Ehlting J."/>
            <person name="Ellis B."/>
            <person name="Gendler K."/>
            <person name="Goodstein D."/>
            <person name="Gribskov M."/>
            <person name="Grimwood J."/>
            <person name="Groover A."/>
            <person name="Gunter L."/>
            <person name="Hamberger B."/>
            <person name="Heinze B."/>
            <person name="Helariutta Y."/>
            <person name="Henrissat B."/>
            <person name="Holligan D."/>
            <person name="Holt R."/>
            <person name="Huang W."/>
            <person name="Islam-Faridi N."/>
            <person name="Jones S."/>
            <person name="Jones-Rhoades M."/>
            <person name="Jorgensen R."/>
            <person name="Joshi C."/>
            <person name="Kangasjarvi J."/>
            <person name="Karlsson J."/>
            <person name="Kelleher C."/>
            <person name="Kirkpatrick R."/>
            <person name="Kirst M."/>
            <person name="Kohler A."/>
            <person name="Kalluri U."/>
            <person name="Larimer F."/>
            <person name="Leebens-Mack J."/>
            <person name="Leple J.C."/>
            <person name="Locascio P."/>
            <person name="Lou Y."/>
            <person name="Lucas S."/>
            <person name="Martin F."/>
            <person name="Montanini B."/>
            <person name="Napoli C."/>
            <person name="Nelson D.R."/>
            <person name="Nelson C."/>
            <person name="Nieminen K."/>
            <person name="Nilsson O."/>
            <person name="Pereda V."/>
            <person name="Peter G."/>
            <person name="Philippe R."/>
            <person name="Pilate G."/>
            <person name="Poliakov A."/>
            <person name="Razumovskaya J."/>
            <person name="Richardson P."/>
            <person name="Rinaldi C."/>
            <person name="Ritland K."/>
            <person name="Rouze P."/>
            <person name="Ryaboy D."/>
            <person name="Schmutz J."/>
            <person name="Schrader J."/>
            <person name="Segerman B."/>
            <person name="Shin H."/>
            <person name="Siddiqui A."/>
            <person name="Sterky F."/>
            <person name="Terry A."/>
            <person name="Tsai C.J."/>
            <person name="Uberbacher E."/>
            <person name="Unneberg P."/>
            <person name="Vahala J."/>
            <person name="Wall K."/>
            <person name="Wessler S."/>
            <person name="Yang G."/>
            <person name="Yin T."/>
            <person name="Douglas C."/>
            <person name="Marra M."/>
            <person name="Sandberg G."/>
            <person name="Van de Peer Y."/>
            <person name="Rokhsar D."/>
        </authorList>
    </citation>
    <scope>NUCLEOTIDE SEQUENCE [LARGE SCALE GENOMIC DNA]</scope>
    <source>
        <strain evidence="2">cv. Nisqually</strain>
    </source>
</reference>
<accession>A0A3N7F766</accession>
<dbReference type="EMBL" id="CM009296">
    <property type="protein sequence ID" value="RQO92783.1"/>
    <property type="molecule type" value="Genomic_DNA"/>
</dbReference>
<evidence type="ECO:0000313" key="1">
    <source>
        <dbReference type="EMBL" id="RQO92783.1"/>
    </source>
</evidence>
<keyword evidence="2" id="KW-1185">Reference proteome</keyword>
<protein>
    <submittedName>
        <fullName evidence="1">Uncharacterized protein</fullName>
    </submittedName>
</protein>